<dbReference type="GeneID" id="56033123"/>
<dbReference type="KEGG" id="haly:HYG82_07490"/>
<accession>A0A7D5KIM5</accession>
<organism evidence="1 2">
    <name type="scientific">Natrinema halophilum</name>
    <dbReference type="NCBI Taxonomy" id="1699371"/>
    <lineage>
        <taxon>Archaea</taxon>
        <taxon>Methanobacteriati</taxon>
        <taxon>Methanobacteriota</taxon>
        <taxon>Stenosarchaea group</taxon>
        <taxon>Halobacteria</taxon>
        <taxon>Halobacteriales</taxon>
        <taxon>Natrialbaceae</taxon>
        <taxon>Natrinema</taxon>
    </lineage>
</organism>
<keyword evidence="2" id="KW-1185">Reference proteome</keyword>
<proteinExistence type="predicted"/>
<dbReference type="RefSeq" id="WP_179260436.1">
    <property type="nucleotide sequence ID" value="NZ_CP058601.1"/>
</dbReference>
<protein>
    <submittedName>
        <fullName evidence="1">Uncharacterized protein</fullName>
    </submittedName>
</protein>
<dbReference type="Proteomes" id="UP000509241">
    <property type="component" value="Chromosome"/>
</dbReference>
<name>A0A7D5KIM5_9EURY</name>
<evidence type="ECO:0000313" key="1">
    <source>
        <dbReference type="EMBL" id="QLG48699.1"/>
    </source>
</evidence>
<dbReference type="EMBL" id="CP058601">
    <property type="protein sequence ID" value="QLG48699.1"/>
    <property type="molecule type" value="Genomic_DNA"/>
</dbReference>
<evidence type="ECO:0000313" key="2">
    <source>
        <dbReference type="Proteomes" id="UP000509241"/>
    </source>
</evidence>
<gene>
    <name evidence="1" type="ORF">HYG82_07490</name>
</gene>
<sequence>MRGVSRLTATVLLSVHMNGAKKTVLGERLTGCNRLIDTLERPWIDVDELLAGDAIGDDHPLLAHLLDDRADTPQQWMDRRFVVCHDDTLPERTRNG</sequence>
<dbReference type="AlphaFoldDB" id="A0A7D5KIM5"/>
<reference evidence="1 2" key="1">
    <citation type="submission" date="2020-07" db="EMBL/GenBank/DDBJ databases">
        <authorList>
            <person name="Cui H."/>
        </authorList>
    </citation>
    <scope>NUCLEOTIDE SEQUENCE [LARGE SCALE GENOMIC DNA]</scope>
    <source>
        <strain evidence="1 2">YPL8</strain>
    </source>
</reference>